<dbReference type="AlphaFoldDB" id="A0A411YFZ4"/>
<dbReference type="CDD" id="cd06171">
    <property type="entry name" value="Sigma70_r4"/>
    <property type="match status" value="1"/>
</dbReference>
<dbReference type="KEGG" id="erz:ER308_11570"/>
<dbReference type="EMBL" id="CP036402">
    <property type="protein sequence ID" value="QBI20138.1"/>
    <property type="molecule type" value="Genomic_DNA"/>
</dbReference>
<evidence type="ECO:0000259" key="7">
    <source>
        <dbReference type="Pfam" id="PF08281"/>
    </source>
</evidence>
<dbReference type="InterPro" id="IPR013249">
    <property type="entry name" value="RNA_pol_sigma70_r4_t2"/>
</dbReference>
<dbReference type="GO" id="GO:0016987">
    <property type="term" value="F:sigma factor activity"/>
    <property type="evidence" value="ECO:0007669"/>
    <property type="project" value="UniProtKB-KW"/>
</dbReference>
<accession>A0A411YFZ4</accession>
<dbReference type="InterPro" id="IPR014284">
    <property type="entry name" value="RNA_pol_sigma-70_dom"/>
</dbReference>
<feature type="domain" description="RNA polymerase sigma factor 70 region 4 type 2" evidence="7">
    <location>
        <begin position="148"/>
        <end position="200"/>
    </location>
</feature>
<dbReference type="Proteomes" id="UP000291469">
    <property type="component" value="Chromosome"/>
</dbReference>
<dbReference type="NCBIfam" id="TIGR02937">
    <property type="entry name" value="sigma70-ECF"/>
    <property type="match status" value="1"/>
</dbReference>
<name>A0A411YFZ4_9ACTN</name>
<feature type="region of interest" description="Disordered" evidence="6">
    <location>
        <begin position="123"/>
        <end position="143"/>
    </location>
</feature>
<organism evidence="8 9">
    <name type="scientific">Egibacter rhizosphaerae</name>
    <dbReference type="NCBI Taxonomy" id="1670831"/>
    <lineage>
        <taxon>Bacteria</taxon>
        <taxon>Bacillati</taxon>
        <taxon>Actinomycetota</taxon>
        <taxon>Nitriliruptoria</taxon>
        <taxon>Egibacterales</taxon>
        <taxon>Egibacteraceae</taxon>
        <taxon>Egibacter</taxon>
    </lineage>
</organism>
<feature type="region of interest" description="Disordered" evidence="6">
    <location>
        <begin position="1"/>
        <end position="47"/>
    </location>
</feature>
<keyword evidence="9" id="KW-1185">Reference proteome</keyword>
<reference evidence="8 9" key="1">
    <citation type="submission" date="2019-01" db="EMBL/GenBank/DDBJ databases">
        <title>Egibacter rhizosphaerae EGI 80759T.</title>
        <authorList>
            <person name="Chen D.-D."/>
            <person name="Tian Y."/>
            <person name="Jiao J.-Y."/>
            <person name="Zhang X.-T."/>
            <person name="Zhang Y.-G."/>
            <person name="Zhang Y."/>
            <person name="Xiao M."/>
            <person name="Shu W.-S."/>
            <person name="Li W.-J."/>
        </authorList>
    </citation>
    <scope>NUCLEOTIDE SEQUENCE [LARGE SCALE GENOMIC DNA]</scope>
    <source>
        <strain evidence="8 9">EGI 80759</strain>
    </source>
</reference>
<evidence type="ECO:0000256" key="3">
    <source>
        <dbReference type="ARBA" id="ARBA00023082"/>
    </source>
</evidence>
<feature type="compositionally biased region" description="Basic and acidic residues" evidence="6">
    <location>
        <begin position="123"/>
        <end position="141"/>
    </location>
</feature>
<dbReference type="SUPFAM" id="SSF88946">
    <property type="entry name" value="Sigma2 domain of RNA polymerase sigma factors"/>
    <property type="match status" value="1"/>
</dbReference>
<evidence type="ECO:0000313" key="8">
    <source>
        <dbReference type="EMBL" id="QBI20138.1"/>
    </source>
</evidence>
<gene>
    <name evidence="8" type="ORF">ER308_11570</name>
</gene>
<proteinExistence type="inferred from homology"/>
<dbReference type="OrthoDB" id="3692620at2"/>
<comment type="similarity">
    <text evidence="1">Belongs to the sigma-70 factor family. ECF subfamily.</text>
</comment>
<dbReference type="InterPro" id="IPR036388">
    <property type="entry name" value="WH-like_DNA-bd_sf"/>
</dbReference>
<protein>
    <submittedName>
        <fullName evidence="8">Sigma-70 family RNA polymerase sigma factor</fullName>
    </submittedName>
</protein>
<evidence type="ECO:0000256" key="6">
    <source>
        <dbReference type="SAM" id="MobiDB-lite"/>
    </source>
</evidence>
<dbReference type="Pfam" id="PF08281">
    <property type="entry name" value="Sigma70_r4_2"/>
    <property type="match status" value="1"/>
</dbReference>
<dbReference type="PANTHER" id="PTHR43133">
    <property type="entry name" value="RNA POLYMERASE ECF-TYPE SIGMA FACTO"/>
    <property type="match status" value="1"/>
</dbReference>
<keyword evidence="4" id="KW-0238">DNA-binding</keyword>
<evidence type="ECO:0000256" key="4">
    <source>
        <dbReference type="ARBA" id="ARBA00023125"/>
    </source>
</evidence>
<dbReference type="InterPro" id="IPR013325">
    <property type="entry name" value="RNA_pol_sigma_r2"/>
</dbReference>
<dbReference type="SUPFAM" id="SSF88659">
    <property type="entry name" value="Sigma3 and sigma4 domains of RNA polymerase sigma factors"/>
    <property type="match status" value="1"/>
</dbReference>
<keyword evidence="3" id="KW-0731">Sigma factor</keyword>
<evidence type="ECO:0000256" key="1">
    <source>
        <dbReference type="ARBA" id="ARBA00010641"/>
    </source>
</evidence>
<sequence length="208" mass="22998">MWSGSYEVTARSAGEPSRCCRPERPTSQPQDTTVGRWKGQTAGAAASGTSQSLEHALADYYDAGLRLAWLLLGDRELAEDAVGEALARTWRRARRGGIDNPRASLRQAIANESRSRIRRLVRERRARERRDGNDRGGRAADEQVADADALGRALQRLPARQRTAVVLFYYEDFPQEEIARVMGCAVGTVNSSVSRGLERLRTELGEVG</sequence>
<dbReference type="GO" id="GO:0006352">
    <property type="term" value="P:DNA-templated transcription initiation"/>
    <property type="evidence" value="ECO:0007669"/>
    <property type="project" value="InterPro"/>
</dbReference>
<keyword evidence="2" id="KW-0805">Transcription regulation</keyword>
<dbReference type="PANTHER" id="PTHR43133:SF50">
    <property type="entry name" value="ECF RNA POLYMERASE SIGMA FACTOR SIGM"/>
    <property type="match status" value="1"/>
</dbReference>
<dbReference type="InterPro" id="IPR013324">
    <property type="entry name" value="RNA_pol_sigma_r3/r4-like"/>
</dbReference>
<keyword evidence="5" id="KW-0804">Transcription</keyword>
<evidence type="ECO:0000313" key="9">
    <source>
        <dbReference type="Proteomes" id="UP000291469"/>
    </source>
</evidence>
<dbReference type="InterPro" id="IPR039425">
    <property type="entry name" value="RNA_pol_sigma-70-like"/>
</dbReference>
<evidence type="ECO:0000256" key="5">
    <source>
        <dbReference type="ARBA" id="ARBA00023163"/>
    </source>
</evidence>
<evidence type="ECO:0000256" key="2">
    <source>
        <dbReference type="ARBA" id="ARBA00023015"/>
    </source>
</evidence>
<dbReference type="Gene3D" id="1.10.10.10">
    <property type="entry name" value="Winged helix-like DNA-binding domain superfamily/Winged helix DNA-binding domain"/>
    <property type="match status" value="1"/>
</dbReference>
<dbReference type="GO" id="GO:0003677">
    <property type="term" value="F:DNA binding"/>
    <property type="evidence" value="ECO:0007669"/>
    <property type="project" value="UniProtKB-KW"/>
</dbReference>
<dbReference type="Gene3D" id="1.10.1740.10">
    <property type="match status" value="1"/>
</dbReference>